<proteinExistence type="predicted"/>
<gene>
    <name evidence="1" type="ORF">SCF082_LOCUS24932</name>
</gene>
<dbReference type="Proteomes" id="UP001642464">
    <property type="component" value="Unassembled WGS sequence"/>
</dbReference>
<sequence>YGPQKDEPAPHSELHVDVDLRVELLHDVPLTAAPRPAAPLSHAYFVPLFCPEVEHLQLDSGEFNCDLPQEGYVYHVELSDTEGHLQAVSGRALGVRTAGAAQSTLSFEGA</sequence>
<reference evidence="1 2" key="1">
    <citation type="submission" date="2024-02" db="EMBL/GenBank/DDBJ databases">
        <authorList>
            <person name="Chen Y."/>
            <person name="Shah S."/>
            <person name="Dougan E. K."/>
            <person name="Thang M."/>
            <person name="Chan C."/>
        </authorList>
    </citation>
    <scope>NUCLEOTIDE SEQUENCE [LARGE SCALE GENOMIC DNA]</scope>
</reference>
<feature type="non-terminal residue" evidence="1">
    <location>
        <position position="1"/>
    </location>
</feature>
<accession>A0ABP0LXP9</accession>
<evidence type="ECO:0000313" key="2">
    <source>
        <dbReference type="Proteomes" id="UP001642464"/>
    </source>
</evidence>
<evidence type="ECO:0000313" key="1">
    <source>
        <dbReference type="EMBL" id="CAK9043688.1"/>
    </source>
</evidence>
<name>A0ABP0LXP9_9DINO</name>
<dbReference type="EMBL" id="CAXAMM010018570">
    <property type="protein sequence ID" value="CAK9043688.1"/>
    <property type="molecule type" value="Genomic_DNA"/>
</dbReference>
<keyword evidence="2" id="KW-1185">Reference proteome</keyword>
<feature type="non-terminal residue" evidence="1">
    <location>
        <position position="110"/>
    </location>
</feature>
<organism evidence="1 2">
    <name type="scientific">Durusdinium trenchii</name>
    <dbReference type="NCBI Taxonomy" id="1381693"/>
    <lineage>
        <taxon>Eukaryota</taxon>
        <taxon>Sar</taxon>
        <taxon>Alveolata</taxon>
        <taxon>Dinophyceae</taxon>
        <taxon>Suessiales</taxon>
        <taxon>Symbiodiniaceae</taxon>
        <taxon>Durusdinium</taxon>
    </lineage>
</organism>
<protein>
    <submittedName>
        <fullName evidence="1">Uncharacterized protein</fullName>
    </submittedName>
</protein>
<comment type="caution">
    <text evidence="1">The sequence shown here is derived from an EMBL/GenBank/DDBJ whole genome shotgun (WGS) entry which is preliminary data.</text>
</comment>